<name>A0A0W1R6J7_9EURY</name>
<organism evidence="1 2">
    <name type="scientific">Haloprofundus marisrubri</name>
    <dbReference type="NCBI Taxonomy" id="1514971"/>
    <lineage>
        <taxon>Archaea</taxon>
        <taxon>Methanobacteriati</taxon>
        <taxon>Methanobacteriota</taxon>
        <taxon>Stenosarchaea group</taxon>
        <taxon>Halobacteria</taxon>
        <taxon>Halobacteriales</taxon>
        <taxon>Haloferacaceae</taxon>
        <taxon>Haloprofundus</taxon>
    </lineage>
</organism>
<protein>
    <submittedName>
        <fullName evidence="1">Uncharacterized protein</fullName>
    </submittedName>
</protein>
<keyword evidence="2" id="KW-1185">Reference proteome</keyword>
<reference evidence="1 2" key="1">
    <citation type="submission" date="2015-12" db="EMBL/GenBank/DDBJ databases">
        <title>Haloprofundus marisrubri gen. nov., sp. nov., an extremely halophilic archaeon isolated from the Discovery deep brine-seawater interface in the Red Sea.</title>
        <authorList>
            <person name="Zhang G."/>
            <person name="Stingl U."/>
            <person name="Rashid M."/>
        </authorList>
    </citation>
    <scope>NUCLEOTIDE SEQUENCE [LARGE SCALE GENOMIC DNA]</scope>
    <source>
        <strain evidence="1 2">SB9</strain>
    </source>
</reference>
<dbReference type="Proteomes" id="UP000054387">
    <property type="component" value="Unassembled WGS sequence"/>
</dbReference>
<sequence>MSAFDDQPETEFCYGCQRERLNCNHSQDNNDSETELTTCETCGAVGLPERILEHDCRAFVEDVSERITDERDAVVSPEGNQ</sequence>
<dbReference type="AlphaFoldDB" id="A0A0W1R6J7"/>
<dbReference type="RefSeq" id="WP_058582137.1">
    <property type="nucleotide sequence ID" value="NZ_LOPU01000029.1"/>
</dbReference>
<dbReference type="EMBL" id="LOPU01000029">
    <property type="protein sequence ID" value="KTG08985.1"/>
    <property type="molecule type" value="Genomic_DNA"/>
</dbReference>
<gene>
    <name evidence="1" type="ORF">AUR64_14360</name>
</gene>
<evidence type="ECO:0000313" key="2">
    <source>
        <dbReference type="Proteomes" id="UP000054387"/>
    </source>
</evidence>
<dbReference type="OrthoDB" id="337303at2157"/>
<evidence type="ECO:0000313" key="1">
    <source>
        <dbReference type="EMBL" id="KTG08985.1"/>
    </source>
</evidence>
<dbReference type="STRING" id="1514971.AUR64_14360"/>
<accession>A0A0W1R6J7</accession>
<comment type="caution">
    <text evidence="1">The sequence shown here is derived from an EMBL/GenBank/DDBJ whole genome shotgun (WGS) entry which is preliminary data.</text>
</comment>
<proteinExistence type="predicted"/>